<proteinExistence type="predicted"/>
<dbReference type="Pfam" id="PF02597">
    <property type="entry name" value="ThiS"/>
    <property type="match status" value="1"/>
</dbReference>
<dbReference type="InterPro" id="IPR010035">
    <property type="entry name" value="Thi_S"/>
</dbReference>
<dbReference type="EMBL" id="BX569693">
    <property type="protein sequence ID" value="CAE08120.1"/>
    <property type="molecule type" value="Genomic_DNA"/>
</dbReference>
<dbReference type="PANTHER" id="PTHR34472">
    <property type="entry name" value="SULFUR CARRIER PROTEIN THIS"/>
    <property type="match status" value="1"/>
</dbReference>
<dbReference type="STRING" id="84588.SYNW1605"/>
<dbReference type="AlphaFoldDB" id="Q7U5U0"/>
<accession>Q7U5U0</accession>
<dbReference type="CDD" id="cd00565">
    <property type="entry name" value="Ubl_ThiS"/>
    <property type="match status" value="1"/>
</dbReference>
<protein>
    <submittedName>
        <fullName evidence="1">DUF170</fullName>
    </submittedName>
</protein>
<dbReference type="PANTHER" id="PTHR34472:SF1">
    <property type="entry name" value="SULFUR CARRIER PROTEIN THIS"/>
    <property type="match status" value="1"/>
</dbReference>
<dbReference type="Proteomes" id="UP000001422">
    <property type="component" value="Chromosome"/>
</dbReference>
<evidence type="ECO:0000313" key="2">
    <source>
        <dbReference type="Proteomes" id="UP000001422"/>
    </source>
</evidence>
<dbReference type="InterPro" id="IPR012675">
    <property type="entry name" value="Beta-grasp_dom_sf"/>
</dbReference>
<dbReference type="KEGG" id="syw:SYNW1605"/>
<dbReference type="RefSeq" id="WP_011128469.1">
    <property type="nucleotide sequence ID" value="NC_005070.1"/>
</dbReference>
<dbReference type="NCBIfam" id="TIGR01683">
    <property type="entry name" value="thiS"/>
    <property type="match status" value="1"/>
</dbReference>
<name>Q7U5U0_PARMW</name>
<dbReference type="InterPro" id="IPR016155">
    <property type="entry name" value="Mopterin_synth/thiamin_S_b"/>
</dbReference>
<dbReference type="InterPro" id="IPR003749">
    <property type="entry name" value="ThiS/MoaD-like"/>
</dbReference>
<dbReference type="HOGENOM" id="CLU_174611_3_1_3"/>
<keyword evidence="2" id="KW-1185">Reference proteome</keyword>
<dbReference type="eggNOG" id="COG2104">
    <property type="taxonomic scope" value="Bacteria"/>
</dbReference>
<gene>
    <name evidence="1" type="ordered locus">SYNW1605</name>
</gene>
<reference evidence="1 2" key="1">
    <citation type="journal article" date="2003" name="Nature">
        <title>The genome of a motile marine Synechococcus.</title>
        <authorList>
            <person name="Palenik B."/>
            <person name="Brahamsha B."/>
            <person name="Larimer F."/>
            <person name="Land M."/>
            <person name="Hauser L."/>
            <person name="Chain P."/>
            <person name="Lamerdin J."/>
            <person name="Regala W."/>
            <person name="Allen E.A."/>
            <person name="McCarren J."/>
            <person name="Paulsen I."/>
            <person name="Dufresne A."/>
            <person name="Partensky F."/>
            <person name="Webb E."/>
            <person name="Waterbury J."/>
        </authorList>
    </citation>
    <scope>NUCLEOTIDE SEQUENCE [LARGE SCALE GENOMIC DNA]</scope>
    <source>
        <strain evidence="1 2">WH8102</strain>
    </source>
</reference>
<dbReference type="SUPFAM" id="SSF54285">
    <property type="entry name" value="MoaD/ThiS"/>
    <property type="match status" value="1"/>
</dbReference>
<dbReference type="Gene3D" id="3.10.20.30">
    <property type="match status" value="1"/>
</dbReference>
<evidence type="ECO:0000313" key="1">
    <source>
        <dbReference type="EMBL" id="CAE08120.1"/>
    </source>
</evidence>
<sequence length="72" mass="7314">MALKLTVNGEVRCLDPEPMPPTLEAVIAALGHNPQLVVAEHNGVIAPRGGWASTTVGEGDSLEIVTIVGGGS</sequence>
<organism evidence="1 2">
    <name type="scientific">Parasynechococcus marenigrum (strain WH8102)</name>
    <dbReference type="NCBI Taxonomy" id="84588"/>
    <lineage>
        <taxon>Bacteria</taxon>
        <taxon>Bacillati</taxon>
        <taxon>Cyanobacteriota</taxon>
        <taxon>Cyanophyceae</taxon>
        <taxon>Synechococcales</taxon>
        <taxon>Prochlorococcaceae</taxon>
        <taxon>Parasynechococcus</taxon>
        <taxon>Parasynechococcus marenigrum</taxon>
    </lineage>
</organism>